<comment type="catalytic activity">
    <reaction evidence="10">
        <text>ATP + H2O = ADP + phosphate + H(+)</text>
        <dbReference type="Rhea" id="RHEA:13065"/>
        <dbReference type="ChEBI" id="CHEBI:15377"/>
        <dbReference type="ChEBI" id="CHEBI:15378"/>
        <dbReference type="ChEBI" id="CHEBI:30616"/>
        <dbReference type="ChEBI" id="CHEBI:43474"/>
        <dbReference type="ChEBI" id="CHEBI:456216"/>
    </reaction>
</comment>
<name>F4CXE4_PSEUX</name>
<keyword evidence="4 12" id="KW-0479">Metal-binding</keyword>
<dbReference type="Gene3D" id="3.40.50.1000">
    <property type="entry name" value="HAD superfamily/HAD-like"/>
    <property type="match status" value="1"/>
</dbReference>
<evidence type="ECO:0000256" key="10">
    <source>
        <dbReference type="ARBA" id="ARBA00049360"/>
    </source>
</evidence>
<dbReference type="SFLD" id="SFLDG00002">
    <property type="entry name" value="C1.7:_P-type_atpase_like"/>
    <property type="match status" value="1"/>
</dbReference>
<dbReference type="Gene3D" id="3.30.70.100">
    <property type="match status" value="1"/>
</dbReference>
<dbReference type="InterPro" id="IPR023298">
    <property type="entry name" value="ATPase_P-typ_TM_dom_sf"/>
</dbReference>
<dbReference type="PROSITE" id="PS00154">
    <property type="entry name" value="ATPASE_E1_E2"/>
    <property type="match status" value="1"/>
</dbReference>
<dbReference type="InterPro" id="IPR059000">
    <property type="entry name" value="ATPase_P-type_domA"/>
</dbReference>
<dbReference type="EMBL" id="CP002593">
    <property type="protein sequence ID" value="AEA26518.1"/>
    <property type="molecule type" value="Genomic_DNA"/>
</dbReference>
<proteinExistence type="inferred from homology"/>
<evidence type="ECO:0000256" key="8">
    <source>
        <dbReference type="ARBA" id="ARBA00022989"/>
    </source>
</evidence>
<feature type="transmembrane region" description="Helical" evidence="12">
    <location>
        <begin position="361"/>
        <end position="383"/>
    </location>
</feature>
<feature type="transmembrane region" description="Helical" evidence="12">
    <location>
        <begin position="207"/>
        <end position="227"/>
    </location>
</feature>
<dbReference type="PROSITE" id="PS01047">
    <property type="entry name" value="HMA_1"/>
    <property type="match status" value="1"/>
</dbReference>
<evidence type="ECO:0000256" key="3">
    <source>
        <dbReference type="ARBA" id="ARBA00022692"/>
    </source>
</evidence>
<feature type="transmembrane region" description="Helical" evidence="12">
    <location>
        <begin position="104"/>
        <end position="125"/>
    </location>
</feature>
<evidence type="ECO:0000256" key="7">
    <source>
        <dbReference type="ARBA" id="ARBA00022967"/>
    </source>
</evidence>
<evidence type="ECO:0000256" key="12">
    <source>
        <dbReference type="RuleBase" id="RU362081"/>
    </source>
</evidence>
<dbReference type="InterPro" id="IPR027256">
    <property type="entry name" value="P-typ_ATPase_IB"/>
</dbReference>
<dbReference type="InterPro" id="IPR017969">
    <property type="entry name" value="Heavy-metal-associated_CS"/>
</dbReference>
<dbReference type="GO" id="GO:0005886">
    <property type="term" value="C:plasma membrane"/>
    <property type="evidence" value="ECO:0007669"/>
    <property type="project" value="UniProtKB-SubCell"/>
</dbReference>
<dbReference type="RefSeq" id="WP_013676432.1">
    <property type="nucleotide sequence ID" value="NC_015312.1"/>
</dbReference>
<dbReference type="GO" id="GO:0043682">
    <property type="term" value="F:P-type divalent copper transporter activity"/>
    <property type="evidence" value="ECO:0007669"/>
    <property type="project" value="TreeGrafter"/>
</dbReference>
<reference evidence="14 15" key="1">
    <citation type="journal article" date="2011" name="J. Bacteriol.">
        <title>Genome sequence of the 1,4-dioxane-degrading Pseudonocardia dioxanivorans strain CB1190.</title>
        <authorList>
            <person name="Sales C.M."/>
            <person name="Mahendra S."/>
            <person name="Grostern A."/>
            <person name="Parales R.E."/>
            <person name="Goodwin L.A."/>
            <person name="Woyke T."/>
            <person name="Nolan M."/>
            <person name="Lapidus A."/>
            <person name="Chertkov O."/>
            <person name="Ovchinnikova G."/>
            <person name="Sczyrba A."/>
            <person name="Alvarez-Cohen L."/>
        </authorList>
    </citation>
    <scope>NUCLEOTIDE SEQUENCE [LARGE SCALE GENOMIC DNA]</scope>
    <source>
        <strain evidence="15">ATCC 55486 / DSM 44775 / JCM 13855 / CB1190</strain>
    </source>
</reference>
<keyword evidence="5 12" id="KW-0547">Nucleotide-binding</keyword>
<dbReference type="InterPro" id="IPR006121">
    <property type="entry name" value="HMA_dom"/>
</dbReference>
<dbReference type="CDD" id="cd00371">
    <property type="entry name" value="HMA"/>
    <property type="match status" value="1"/>
</dbReference>
<evidence type="ECO:0000259" key="13">
    <source>
        <dbReference type="PROSITE" id="PS50846"/>
    </source>
</evidence>
<evidence type="ECO:0000256" key="6">
    <source>
        <dbReference type="ARBA" id="ARBA00022840"/>
    </source>
</evidence>
<feature type="domain" description="HMA" evidence="13">
    <location>
        <begin position="13"/>
        <end position="77"/>
    </location>
</feature>
<dbReference type="InterPro" id="IPR023214">
    <property type="entry name" value="HAD_sf"/>
</dbReference>
<dbReference type="InterPro" id="IPR001757">
    <property type="entry name" value="P_typ_ATPase"/>
</dbReference>
<organism evidence="14 15">
    <name type="scientific">Pseudonocardia dioxanivorans (strain ATCC 55486 / DSM 44775 / JCM 13855 / CB1190)</name>
    <dbReference type="NCBI Taxonomy" id="675635"/>
    <lineage>
        <taxon>Bacteria</taxon>
        <taxon>Bacillati</taxon>
        <taxon>Actinomycetota</taxon>
        <taxon>Actinomycetes</taxon>
        <taxon>Pseudonocardiales</taxon>
        <taxon>Pseudonocardiaceae</taxon>
        <taxon>Pseudonocardia</taxon>
    </lineage>
</organism>
<dbReference type="SUPFAM" id="SSF81653">
    <property type="entry name" value="Calcium ATPase, transduction domain A"/>
    <property type="match status" value="1"/>
</dbReference>
<dbReference type="InterPro" id="IPR008250">
    <property type="entry name" value="ATPase_P-typ_transduc_dom_A_sf"/>
</dbReference>
<dbReference type="InterPro" id="IPR036163">
    <property type="entry name" value="HMA_dom_sf"/>
</dbReference>
<dbReference type="GO" id="GO:0055070">
    <property type="term" value="P:copper ion homeostasis"/>
    <property type="evidence" value="ECO:0007669"/>
    <property type="project" value="TreeGrafter"/>
</dbReference>
<evidence type="ECO:0000256" key="5">
    <source>
        <dbReference type="ARBA" id="ARBA00022741"/>
    </source>
</evidence>
<dbReference type="Pfam" id="PF00702">
    <property type="entry name" value="Hydrolase"/>
    <property type="match status" value="1"/>
</dbReference>
<dbReference type="SUPFAM" id="SSF55008">
    <property type="entry name" value="HMA, heavy metal-associated domain"/>
    <property type="match status" value="1"/>
</dbReference>
<feature type="transmembrane region" description="Helical" evidence="12">
    <location>
        <begin position="389"/>
        <end position="410"/>
    </location>
</feature>
<evidence type="ECO:0000256" key="4">
    <source>
        <dbReference type="ARBA" id="ARBA00022723"/>
    </source>
</evidence>
<dbReference type="InterPro" id="IPR018303">
    <property type="entry name" value="ATPase_P-typ_P_site"/>
</dbReference>
<feature type="transmembrane region" description="Helical" evidence="12">
    <location>
        <begin position="701"/>
        <end position="719"/>
    </location>
</feature>
<keyword evidence="12" id="KW-1003">Cell membrane</keyword>
<protein>
    <recommendedName>
        <fullName evidence="11">Cation-transporting P-type ATPase B</fullName>
    </recommendedName>
</protein>
<dbReference type="SFLD" id="SFLDF00027">
    <property type="entry name" value="p-type_atpase"/>
    <property type="match status" value="1"/>
</dbReference>
<evidence type="ECO:0000256" key="11">
    <source>
        <dbReference type="ARBA" id="ARBA00074171"/>
    </source>
</evidence>
<dbReference type="OrthoDB" id="7059309at2"/>
<comment type="subcellular location">
    <subcellularLocation>
        <location evidence="1">Cell membrane</location>
        <topology evidence="1">Multi-pass membrane protein</topology>
    </subcellularLocation>
</comment>
<keyword evidence="15" id="KW-1185">Reference proteome</keyword>
<dbReference type="SUPFAM" id="SSF56784">
    <property type="entry name" value="HAD-like"/>
    <property type="match status" value="1"/>
</dbReference>
<dbReference type="SUPFAM" id="SSF81665">
    <property type="entry name" value="Calcium ATPase, transmembrane domain M"/>
    <property type="match status" value="1"/>
</dbReference>
<keyword evidence="9 12" id="KW-0472">Membrane</keyword>
<dbReference type="Proteomes" id="UP000007809">
    <property type="component" value="Chromosome"/>
</dbReference>
<keyword evidence="14" id="KW-0378">Hydrolase</keyword>
<dbReference type="PANTHER" id="PTHR43520:SF8">
    <property type="entry name" value="P-TYPE CU(+) TRANSPORTER"/>
    <property type="match status" value="1"/>
</dbReference>
<dbReference type="Gene3D" id="2.70.150.10">
    <property type="entry name" value="Calcium-transporting ATPase, cytoplasmic transduction domain A"/>
    <property type="match status" value="1"/>
</dbReference>
<feature type="transmembrane region" description="Helical" evidence="12">
    <location>
        <begin position="725"/>
        <end position="745"/>
    </location>
</feature>
<dbReference type="GO" id="GO:0005524">
    <property type="term" value="F:ATP binding"/>
    <property type="evidence" value="ECO:0007669"/>
    <property type="project" value="UniProtKB-UniRule"/>
</dbReference>
<dbReference type="Pfam" id="PF00122">
    <property type="entry name" value="E1-E2_ATPase"/>
    <property type="match status" value="1"/>
</dbReference>
<evidence type="ECO:0000313" key="14">
    <source>
        <dbReference type="EMBL" id="AEA26518.1"/>
    </source>
</evidence>
<dbReference type="GO" id="GO:0005507">
    <property type="term" value="F:copper ion binding"/>
    <property type="evidence" value="ECO:0007669"/>
    <property type="project" value="TreeGrafter"/>
</dbReference>
<dbReference type="KEGG" id="pdx:Psed_4360"/>
<keyword evidence="7" id="KW-1278">Translocase</keyword>
<evidence type="ECO:0000256" key="9">
    <source>
        <dbReference type="ARBA" id="ARBA00023136"/>
    </source>
</evidence>
<dbReference type="eggNOG" id="COG2217">
    <property type="taxonomic scope" value="Bacteria"/>
</dbReference>
<comment type="similarity">
    <text evidence="2 12">Belongs to the cation transport ATPase (P-type) (TC 3.A.3) family. Type IB subfamily.</text>
</comment>
<dbReference type="PANTHER" id="PTHR43520">
    <property type="entry name" value="ATP7, ISOFORM B"/>
    <property type="match status" value="1"/>
</dbReference>
<accession>F4CXE4</accession>
<dbReference type="STRING" id="675635.Psed_4360"/>
<dbReference type="PRINTS" id="PR00943">
    <property type="entry name" value="CUATPASE"/>
</dbReference>
<sequence length="761" mass="78821">MTAALDTGRADRRTYTVQIGGMTCAACADRVARTLGRIDGVAATVNYATERASVVCPPDTDPRSLIEAVERAGYQARRVDHLPDAAADADGDSERAVRDLRRRLMVAAVLAVPLADLSLALSLFPELRFPGWTWVCLLLATPLVGWCAWPFHRAAWRGLAHRTSTMDTLVSLGVITATGWSLAMMVRDGPVEPGLGAGWSVLTRSDGALYLDVVAVVVTFLLAGRYFEARSKRRAASTMRTLLAADVRDVEVVRGDVVERMPPERLVVGDVVVVRPGQAIPADGEVLSGTASVDTSVVTGESTPRDVEPGAAVVGGTRNLDGLLHVRATRVGADGRLARMARLVERAQEDKARVQRLADRVCAVFVPTILLVAVATTVGWLVLDGSAAAAVTAGIAVLIVACPCALGLATPMAVLTSTGRGAELGLFIKGARALESTRAVDTVLFDKTGTLTEGRMHVSAVVPVDGVPAEELLRLAASVEQGSEHPIGAGIVAAASSTADVDDFTALPGRGVTGTVDGRCVAVGTARMLADTAVELPAELVRRGAALEATCATVVGVVADDRLLGLVALTDEPRPSAPTAISTLRAIGLVPRMLTGDNLRTAVAVAARVGLDPATEVTADASPEDKVAAVRALQAAGHTVALVGDGINDAAALAAADLGIAVGRGTDAAIDAADIVLGRDDLTAVAAAVELARRTHRTIRWNLVWAFGYNAAAVPLAAVGLLTPLVAGAAMVLSSVFVVSHSLALQRFRPPRARPATEAVG</sequence>
<keyword evidence="8 12" id="KW-1133">Transmembrane helix</keyword>
<evidence type="ECO:0000256" key="2">
    <source>
        <dbReference type="ARBA" id="ARBA00006024"/>
    </source>
</evidence>
<evidence type="ECO:0000256" key="1">
    <source>
        <dbReference type="ARBA" id="ARBA00004651"/>
    </source>
</evidence>
<dbReference type="InterPro" id="IPR044492">
    <property type="entry name" value="P_typ_ATPase_HD_dom"/>
</dbReference>
<dbReference type="GO" id="GO:0016887">
    <property type="term" value="F:ATP hydrolysis activity"/>
    <property type="evidence" value="ECO:0007669"/>
    <property type="project" value="InterPro"/>
</dbReference>
<dbReference type="InterPro" id="IPR036412">
    <property type="entry name" value="HAD-like_sf"/>
</dbReference>
<dbReference type="InterPro" id="IPR023299">
    <property type="entry name" value="ATPase_P-typ_cyto_dom_N"/>
</dbReference>
<dbReference type="SFLD" id="SFLDS00003">
    <property type="entry name" value="Haloacid_Dehalogenase"/>
    <property type="match status" value="1"/>
</dbReference>
<dbReference type="NCBIfam" id="TIGR01494">
    <property type="entry name" value="ATPase_P-type"/>
    <property type="match status" value="1"/>
</dbReference>
<evidence type="ECO:0000313" key="15">
    <source>
        <dbReference type="Proteomes" id="UP000007809"/>
    </source>
</evidence>
<dbReference type="FunFam" id="2.70.150.10:FF:000002">
    <property type="entry name" value="Copper-transporting ATPase 1, putative"/>
    <property type="match status" value="1"/>
</dbReference>
<dbReference type="AlphaFoldDB" id="F4CXE4"/>
<feature type="transmembrane region" description="Helical" evidence="12">
    <location>
        <begin position="169"/>
        <end position="187"/>
    </location>
</feature>
<dbReference type="NCBIfam" id="TIGR01525">
    <property type="entry name" value="ATPase-IB_hvy"/>
    <property type="match status" value="1"/>
</dbReference>
<gene>
    <name evidence="14" type="ordered locus">Psed_4360</name>
</gene>
<keyword evidence="6 12" id="KW-0067">ATP-binding</keyword>
<dbReference type="HOGENOM" id="CLU_001771_0_3_11"/>
<dbReference type="Gene3D" id="3.40.1110.10">
    <property type="entry name" value="Calcium-transporting ATPase, cytoplasmic domain N"/>
    <property type="match status" value="1"/>
</dbReference>
<dbReference type="NCBIfam" id="TIGR01511">
    <property type="entry name" value="ATPase-IB1_Cu"/>
    <property type="match status" value="1"/>
</dbReference>
<dbReference type="Pfam" id="PF00403">
    <property type="entry name" value="HMA"/>
    <property type="match status" value="1"/>
</dbReference>
<dbReference type="FunFam" id="3.30.70.100:FF:000005">
    <property type="entry name" value="Copper-exporting P-type ATPase A"/>
    <property type="match status" value="1"/>
</dbReference>
<keyword evidence="3 12" id="KW-0812">Transmembrane</keyword>
<dbReference type="PROSITE" id="PS50846">
    <property type="entry name" value="HMA_2"/>
    <property type="match status" value="1"/>
</dbReference>
<feature type="transmembrane region" description="Helical" evidence="12">
    <location>
        <begin position="131"/>
        <end position="149"/>
    </location>
</feature>
<dbReference type="PRINTS" id="PR00119">
    <property type="entry name" value="CATATPASE"/>
</dbReference>